<feature type="compositionally biased region" description="Polar residues" evidence="1">
    <location>
        <begin position="42"/>
        <end position="58"/>
    </location>
</feature>
<accession>A0A517LGN3</accession>
<dbReference type="InterPro" id="IPR038175">
    <property type="entry name" value="CBM21_dom_sf"/>
</dbReference>
<dbReference type="AlphaFoldDB" id="A0A517LGN3"/>
<feature type="compositionally biased region" description="Polar residues" evidence="1">
    <location>
        <begin position="109"/>
        <end position="120"/>
    </location>
</feature>
<reference evidence="3 4" key="1">
    <citation type="submission" date="2019-07" db="EMBL/GenBank/DDBJ databases">
        <title>Finished genome of Venturia effusa.</title>
        <authorList>
            <person name="Young C.A."/>
            <person name="Cox M.P."/>
            <person name="Ganley A.R.D."/>
            <person name="David W.J."/>
        </authorList>
    </citation>
    <scope>NUCLEOTIDE SEQUENCE [LARGE SCALE GENOMIC DNA]</scope>
    <source>
        <strain evidence="4">albino</strain>
    </source>
</reference>
<dbReference type="Proteomes" id="UP000316270">
    <property type="component" value="Chromosome 12"/>
</dbReference>
<feature type="compositionally biased region" description="Low complexity" evidence="1">
    <location>
        <begin position="670"/>
        <end position="686"/>
    </location>
</feature>
<feature type="compositionally biased region" description="Low complexity" evidence="1">
    <location>
        <begin position="1"/>
        <end position="19"/>
    </location>
</feature>
<feature type="region of interest" description="Disordered" evidence="1">
    <location>
        <begin position="1"/>
        <end position="65"/>
    </location>
</feature>
<evidence type="ECO:0000256" key="1">
    <source>
        <dbReference type="SAM" id="MobiDB-lite"/>
    </source>
</evidence>
<dbReference type="InterPro" id="IPR005036">
    <property type="entry name" value="CBM21_dom"/>
</dbReference>
<gene>
    <name evidence="3" type="ORF">FKW77_002105</name>
</gene>
<dbReference type="EMBL" id="CP042196">
    <property type="protein sequence ID" value="QDS74794.1"/>
    <property type="molecule type" value="Genomic_DNA"/>
</dbReference>
<feature type="region of interest" description="Disordered" evidence="1">
    <location>
        <begin position="174"/>
        <end position="260"/>
    </location>
</feature>
<dbReference type="STRING" id="50376.A0A517LGN3"/>
<dbReference type="PROSITE" id="PS51159">
    <property type="entry name" value="CBM21"/>
    <property type="match status" value="1"/>
</dbReference>
<dbReference type="OrthoDB" id="1881at2759"/>
<dbReference type="PANTHER" id="PTHR12307">
    <property type="entry name" value="PROTEIN PHOSPHATASE 1 REGULATORY SUBUNIT"/>
    <property type="match status" value="1"/>
</dbReference>
<keyword evidence="4" id="KW-1185">Reference proteome</keyword>
<evidence type="ECO:0000259" key="2">
    <source>
        <dbReference type="PROSITE" id="PS51159"/>
    </source>
</evidence>
<feature type="region of interest" description="Disordered" evidence="1">
    <location>
        <begin position="616"/>
        <end position="709"/>
    </location>
</feature>
<dbReference type="GO" id="GO:0008157">
    <property type="term" value="F:protein phosphatase 1 binding"/>
    <property type="evidence" value="ECO:0007669"/>
    <property type="project" value="TreeGrafter"/>
</dbReference>
<name>A0A517LGN3_9PEZI</name>
<feature type="region of interest" description="Disordered" evidence="1">
    <location>
        <begin position="578"/>
        <end position="600"/>
    </location>
</feature>
<feature type="compositionally biased region" description="Polar residues" evidence="1">
    <location>
        <begin position="20"/>
        <end position="32"/>
    </location>
</feature>
<protein>
    <recommendedName>
        <fullName evidence="2">CBM21 domain-containing protein</fullName>
    </recommendedName>
</protein>
<feature type="compositionally biased region" description="Polar residues" evidence="1">
    <location>
        <begin position="582"/>
        <end position="596"/>
    </location>
</feature>
<evidence type="ECO:0000313" key="4">
    <source>
        <dbReference type="Proteomes" id="UP000316270"/>
    </source>
</evidence>
<organism evidence="3 4">
    <name type="scientific">Venturia effusa</name>
    <dbReference type="NCBI Taxonomy" id="50376"/>
    <lineage>
        <taxon>Eukaryota</taxon>
        <taxon>Fungi</taxon>
        <taxon>Dikarya</taxon>
        <taxon>Ascomycota</taxon>
        <taxon>Pezizomycotina</taxon>
        <taxon>Dothideomycetes</taxon>
        <taxon>Pleosporomycetidae</taxon>
        <taxon>Venturiales</taxon>
        <taxon>Venturiaceae</taxon>
        <taxon>Venturia</taxon>
    </lineage>
</organism>
<feature type="compositionally biased region" description="Polar residues" evidence="1">
    <location>
        <begin position="190"/>
        <end position="209"/>
    </location>
</feature>
<dbReference type="Gene3D" id="2.60.40.2440">
    <property type="entry name" value="Carbohydrate binding type-21 domain"/>
    <property type="match status" value="1"/>
</dbReference>
<proteinExistence type="predicted"/>
<sequence length="709" mass="78096">MPYTPPASRSPANSSPNSPVLSRNQSYDQHSVNGRPGLPRSRSATYLQQHRRTPSISDKQSRHNELHHGELAPVEPHQLVDIDHHHTANDTQIATSHASDHVDSLTVPDLTQDSTVSPSETSDEEDRGRGRQVELLAAQLMQKMVIPNRGASPTPRNGTQSVDNTATPVTLTLRAASPALTPEARKISHSRSSSEIQFSTISDMPSQVASSEDDSDDDLLMKPPLLRKKSGELVKPALRASSRRRSRPSSAPGTPTYNKNVHFDEAIEHVRHFLQTEKPAAVSAGSSPVESLFDSESEYPFEYEESKRAKEVEWEIRTANFPRDSIERQYQPVRLEKIYLSSDNKTLIGNVACANIAFQKWVVARFTLDYWKTTSEVVCEYNNDVRKKHQNDGYDRFNFNIKLSDQANLETKTMLICVRYNVAGQEYWDNNNSMNYQVDFIKKVVPRKSRQARVAGTTGTIPRSRHSPLPRPRSFPAADDDFSSGFEFGSSTTMLRDPPAPGLRMKSRKGSLYPTQQKRGQQQVGGAFATRYDFGASLSAALNNAQVSSTTQTNGTGAKERVKSGDYFSKPVKIAAPAVQPVDSTDATPSNITSSRPELGSQEYHDLIQKFCYFGSKGPTPDNTTPSLADSKGDDSDVSAPNSARSSASSSPPSPRPAVQFDGAQDSVRSSCSSTPSPNSFNTTSPRLLAQYRSPSPAIHELPYQVLAQ</sequence>
<evidence type="ECO:0000313" key="3">
    <source>
        <dbReference type="EMBL" id="QDS74794.1"/>
    </source>
</evidence>
<feature type="compositionally biased region" description="Polar residues" evidence="1">
    <location>
        <begin position="513"/>
        <end position="524"/>
    </location>
</feature>
<feature type="compositionally biased region" description="Low complexity" evidence="1">
    <location>
        <begin position="639"/>
        <end position="651"/>
    </location>
</feature>
<dbReference type="PANTHER" id="PTHR12307:SF36">
    <property type="entry name" value="GLYCOGEN-BINDING SUBUNIT 76A"/>
    <property type="match status" value="1"/>
</dbReference>
<dbReference type="InterPro" id="IPR050782">
    <property type="entry name" value="PP1_regulatory_subunit_3"/>
</dbReference>
<dbReference type="GO" id="GO:2001069">
    <property type="term" value="F:glycogen binding"/>
    <property type="evidence" value="ECO:0007669"/>
    <property type="project" value="TreeGrafter"/>
</dbReference>
<dbReference type="GO" id="GO:0000164">
    <property type="term" value="C:protein phosphatase type 1 complex"/>
    <property type="evidence" value="ECO:0007669"/>
    <property type="project" value="TreeGrafter"/>
</dbReference>
<feature type="region of interest" description="Disordered" evidence="1">
    <location>
        <begin position="451"/>
        <end position="524"/>
    </location>
</feature>
<feature type="region of interest" description="Disordered" evidence="1">
    <location>
        <begin position="107"/>
        <end position="130"/>
    </location>
</feature>
<dbReference type="GO" id="GO:0005979">
    <property type="term" value="P:regulation of glycogen biosynthetic process"/>
    <property type="evidence" value="ECO:0007669"/>
    <property type="project" value="TreeGrafter"/>
</dbReference>
<feature type="domain" description="CBM21" evidence="2">
    <location>
        <begin position="325"/>
        <end position="439"/>
    </location>
</feature>
<dbReference type="Pfam" id="PF03370">
    <property type="entry name" value="CBM_21"/>
    <property type="match status" value="1"/>
</dbReference>